<evidence type="ECO:0000256" key="1">
    <source>
        <dbReference type="SAM" id="Phobius"/>
    </source>
</evidence>
<dbReference type="RefSeq" id="WP_143896316.1">
    <property type="nucleotide sequence ID" value="NZ_CP041666.1"/>
</dbReference>
<gene>
    <name evidence="2" type="ORF">FN924_16375</name>
</gene>
<dbReference type="OrthoDB" id="2967968at2"/>
<organism evidence="2 3">
    <name type="scientific">Radiobacillus deserti</name>
    <dbReference type="NCBI Taxonomy" id="2594883"/>
    <lineage>
        <taxon>Bacteria</taxon>
        <taxon>Bacillati</taxon>
        <taxon>Bacillota</taxon>
        <taxon>Bacilli</taxon>
        <taxon>Bacillales</taxon>
        <taxon>Bacillaceae</taxon>
        <taxon>Radiobacillus</taxon>
    </lineage>
</organism>
<dbReference type="EMBL" id="CP041666">
    <property type="protein sequence ID" value="QDP41606.1"/>
    <property type="molecule type" value="Genomic_DNA"/>
</dbReference>
<protein>
    <submittedName>
        <fullName evidence="2">Uncharacterized protein</fullName>
    </submittedName>
</protein>
<name>A0A516KJP1_9BACI</name>
<dbReference type="Proteomes" id="UP000315215">
    <property type="component" value="Chromosome"/>
</dbReference>
<keyword evidence="3" id="KW-1185">Reference proteome</keyword>
<keyword evidence="1" id="KW-0472">Membrane</keyword>
<accession>A0A516KJP1</accession>
<sequence length="193" mass="22598">MTHKRRKIIIVVVGIWVFSVLIITLVYPYSFVSVHKSYTFTPDPVVVEQYVNDLEEFKSSYKKDLDELTRPSNDDVTMDRTQFLLPLFAQDWLVSKQPVKMSVDDLETILFEVKNARNSLLELMAKKDYTQEQRQYLVDSIDHLLSLEEEIDRIKNGGFVSRKTLNVQFVNLHGSFLSNFMIFKIFYDTVQIG</sequence>
<evidence type="ECO:0000313" key="2">
    <source>
        <dbReference type="EMBL" id="QDP41606.1"/>
    </source>
</evidence>
<feature type="transmembrane region" description="Helical" evidence="1">
    <location>
        <begin position="7"/>
        <end position="29"/>
    </location>
</feature>
<dbReference type="AlphaFoldDB" id="A0A516KJP1"/>
<keyword evidence="1" id="KW-1133">Transmembrane helix</keyword>
<evidence type="ECO:0000313" key="3">
    <source>
        <dbReference type="Proteomes" id="UP000315215"/>
    </source>
</evidence>
<keyword evidence="1" id="KW-0812">Transmembrane</keyword>
<dbReference type="KEGG" id="aqt:FN924_16375"/>
<reference evidence="2 3" key="1">
    <citation type="submission" date="2019-07" db="EMBL/GenBank/DDBJ databases">
        <authorList>
            <person name="Li J."/>
        </authorList>
    </citation>
    <scope>NUCLEOTIDE SEQUENCE [LARGE SCALE GENOMIC DNA]</scope>
    <source>
        <strain evidence="2 3">TKL69</strain>
    </source>
</reference>
<proteinExistence type="predicted"/>